<reference evidence="1 2" key="1">
    <citation type="journal article" date="2018" name="Genome Biol. Evol.">
        <title>Multiple Roots of Fruiting Body Formation in Amoebozoa.</title>
        <authorList>
            <person name="Hillmann F."/>
            <person name="Forbes G."/>
            <person name="Novohradska S."/>
            <person name="Ferling I."/>
            <person name="Riege K."/>
            <person name="Groth M."/>
            <person name="Westermann M."/>
            <person name="Marz M."/>
            <person name="Spaller T."/>
            <person name="Winckler T."/>
            <person name="Schaap P."/>
            <person name="Glockner G."/>
        </authorList>
    </citation>
    <scope>NUCLEOTIDE SEQUENCE [LARGE SCALE GENOMIC DNA]</scope>
    <source>
        <strain evidence="1 2">Jena</strain>
    </source>
</reference>
<sequence>MPKGRNTLLTADILTLLTLRGMKELPASTLHSNTLTRRFSLHFHKQGRLSPIHFASEYGLAMRVGSICDLMYPKRCQIDTVLSKVRHRRDDLWWHTFFIEQQQQVDMNLSLPPIDSLASILFLDATVGLLSFRDPLTQRLTLPPIGMLPPPSPPQPASPPHQSNFSALSHILWCRPVVIEGAPAVAAPTPSKRKEQKIGRCSSCDMCRQGISFFLCKTDPDTNWRAPGRKEMALAILSYLQVTKGQEWYSLRDDVYPLLESHLHLYPDNTSERSPQRQLHDTMAHNKKHFRSGKKFTRKNGLWQLTPKYRKYLEVTHKKQMSESH</sequence>
<gene>
    <name evidence="1" type="ORF">PROFUN_01293</name>
</gene>
<proteinExistence type="predicted"/>
<dbReference type="OrthoDB" id="31141at2759"/>
<comment type="caution">
    <text evidence="1">The sequence shown here is derived from an EMBL/GenBank/DDBJ whole genome shotgun (WGS) entry which is preliminary data.</text>
</comment>
<protein>
    <submittedName>
        <fullName evidence="1">Uncharacterized protein</fullName>
    </submittedName>
</protein>
<name>A0A2P6NZQ2_9EUKA</name>
<evidence type="ECO:0000313" key="1">
    <source>
        <dbReference type="EMBL" id="PRP89430.1"/>
    </source>
</evidence>
<dbReference type="AlphaFoldDB" id="A0A2P6NZQ2"/>
<dbReference type="Proteomes" id="UP000241769">
    <property type="component" value="Unassembled WGS sequence"/>
</dbReference>
<dbReference type="EMBL" id="MDYQ01000003">
    <property type="protein sequence ID" value="PRP89430.1"/>
    <property type="molecule type" value="Genomic_DNA"/>
</dbReference>
<dbReference type="InParanoid" id="A0A2P6NZQ2"/>
<evidence type="ECO:0000313" key="2">
    <source>
        <dbReference type="Proteomes" id="UP000241769"/>
    </source>
</evidence>
<accession>A0A2P6NZQ2</accession>
<keyword evidence="2" id="KW-1185">Reference proteome</keyword>
<organism evidence="1 2">
    <name type="scientific">Planoprotostelium fungivorum</name>
    <dbReference type="NCBI Taxonomy" id="1890364"/>
    <lineage>
        <taxon>Eukaryota</taxon>
        <taxon>Amoebozoa</taxon>
        <taxon>Evosea</taxon>
        <taxon>Variosea</taxon>
        <taxon>Cavosteliida</taxon>
        <taxon>Cavosteliaceae</taxon>
        <taxon>Planoprotostelium</taxon>
    </lineage>
</organism>